<comment type="caution">
    <text evidence="1">The sequence shown here is derived from an EMBL/GenBank/DDBJ whole genome shotgun (WGS) entry which is preliminary data.</text>
</comment>
<evidence type="ECO:0000313" key="2">
    <source>
        <dbReference type="Proteomes" id="UP000534870"/>
    </source>
</evidence>
<gene>
    <name evidence="1" type="ORF">HUK84_13540</name>
</gene>
<reference evidence="1 2" key="1">
    <citation type="submission" date="2020-06" db="EMBL/GenBank/DDBJ databases">
        <title>Description of novel acetic acid bacteria.</title>
        <authorList>
            <person name="Sombolestani A."/>
        </authorList>
    </citation>
    <scope>NUCLEOTIDE SEQUENCE [LARGE SCALE GENOMIC DNA]</scope>
    <source>
        <strain evidence="1 2">LMG 31431</strain>
    </source>
</reference>
<accession>A0A7Y7M7R9</accession>
<organism evidence="1 2">
    <name type="scientific">Nguyenibacter vanlangensis</name>
    <dbReference type="NCBI Taxonomy" id="1216886"/>
    <lineage>
        <taxon>Bacteria</taxon>
        <taxon>Pseudomonadati</taxon>
        <taxon>Pseudomonadota</taxon>
        <taxon>Alphaproteobacteria</taxon>
        <taxon>Acetobacterales</taxon>
        <taxon>Acetobacteraceae</taxon>
        <taxon>Nguyenibacter</taxon>
    </lineage>
</organism>
<name>A0A7Y7M7R9_9PROT</name>
<dbReference type="EMBL" id="JABXXP010000344">
    <property type="protein sequence ID" value="NVN12131.1"/>
    <property type="molecule type" value="Genomic_DNA"/>
</dbReference>
<sequence>PWSHGAVHRMRGPEALSGRDRLRQALHALGFPLA</sequence>
<protein>
    <submittedName>
        <fullName evidence="1">NADPH-dependent oxidoreductase</fullName>
    </submittedName>
</protein>
<dbReference type="AlphaFoldDB" id="A0A7Y7M7R9"/>
<dbReference type="Proteomes" id="UP000534870">
    <property type="component" value="Unassembled WGS sequence"/>
</dbReference>
<proteinExistence type="predicted"/>
<evidence type="ECO:0000313" key="1">
    <source>
        <dbReference type="EMBL" id="NVN12131.1"/>
    </source>
</evidence>
<feature type="non-terminal residue" evidence="1">
    <location>
        <position position="1"/>
    </location>
</feature>